<dbReference type="EMBL" id="QFVT01000002">
    <property type="protein sequence ID" value="PYC48879.1"/>
    <property type="molecule type" value="Genomic_DNA"/>
</dbReference>
<name>A0A2V4MTQ2_9RHOB</name>
<dbReference type="RefSeq" id="WP_110794458.1">
    <property type="nucleotide sequence ID" value="NZ_KZ826481.1"/>
</dbReference>
<gene>
    <name evidence="1" type="ORF">DI396_02000</name>
</gene>
<accession>A0A2V4MTQ2</accession>
<dbReference type="Proteomes" id="UP000248012">
    <property type="component" value="Unassembled WGS sequence"/>
</dbReference>
<reference evidence="1 2" key="1">
    <citation type="submission" date="2018-05" db="EMBL/GenBank/DDBJ databases">
        <title>Oceanovita maritima gen. nov., sp. nov., a marine bacterium in the family Rhodobacteraceae isolated from surface seawater of Lundu port Xiamen, China.</title>
        <authorList>
            <person name="Hetharua B.H."/>
            <person name="Min D."/>
            <person name="Liao H."/>
            <person name="Tian Y."/>
        </authorList>
    </citation>
    <scope>NUCLEOTIDE SEQUENCE [LARGE SCALE GENOMIC DNA]</scope>
    <source>
        <strain evidence="1 2">FSX-11</strain>
    </source>
</reference>
<evidence type="ECO:0000313" key="1">
    <source>
        <dbReference type="EMBL" id="PYC48879.1"/>
    </source>
</evidence>
<dbReference type="AlphaFoldDB" id="A0A2V4MTQ2"/>
<keyword evidence="2" id="KW-1185">Reference proteome</keyword>
<dbReference type="OrthoDB" id="7843485at2"/>
<proteinExistence type="predicted"/>
<sequence>MNLRVPHIGPWFRRFAALGLLGVGGAVLTGCDRHGEDEVRAALERWFYLGDATYFASNSTCTAAMYKAQSFDVKSSLRTENSVEAAIYGYKQSGTFALQRAGITPDQAFLDAMNADRPLGVLIQAAGLEGKNCMDETITSAFHYALSNPEGVIVFDKDLGALIMLDPRTRLVIFASGGA</sequence>
<dbReference type="PROSITE" id="PS51257">
    <property type="entry name" value="PROKAR_LIPOPROTEIN"/>
    <property type="match status" value="1"/>
</dbReference>
<organism evidence="1 2">
    <name type="scientific">Litorivita pollutaquae</name>
    <dbReference type="NCBI Taxonomy" id="2200892"/>
    <lineage>
        <taxon>Bacteria</taxon>
        <taxon>Pseudomonadati</taxon>
        <taxon>Pseudomonadota</taxon>
        <taxon>Alphaproteobacteria</taxon>
        <taxon>Rhodobacterales</taxon>
        <taxon>Paracoccaceae</taxon>
        <taxon>Litorivita</taxon>
    </lineage>
</organism>
<evidence type="ECO:0008006" key="3">
    <source>
        <dbReference type="Google" id="ProtNLM"/>
    </source>
</evidence>
<protein>
    <recommendedName>
        <fullName evidence="3">Lipoprotein</fullName>
    </recommendedName>
</protein>
<evidence type="ECO:0000313" key="2">
    <source>
        <dbReference type="Proteomes" id="UP000248012"/>
    </source>
</evidence>
<comment type="caution">
    <text evidence="1">The sequence shown here is derived from an EMBL/GenBank/DDBJ whole genome shotgun (WGS) entry which is preliminary data.</text>
</comment>